<accession>A0ABN0Q1E5</accession>
<feature type="region of interest" description="Disordered" evidence="1">
    <location>
        <begin position="112"/>
        <end position="131"/>
    </location>
</feature>
<sequence length="259" mass="29152">MSTLNLNKGEIVSNFIVNAFMLPNACIDGGTLAEFKGAPLSVYVYLVRRTRGWGVDTRAISIAEFERSTGYKKDAVIAALRLLEDKGIIEATRKYKSVTEYKLCDGVLDSEKPNQESKVGKNDKKDSNLVGKSESNLVGKTASIKTTSFKATLKQGVYSEDFEKFWESYPRCKRKSDKSGTFKTFEKYKSVVTTETLIKILNAQKQDQSWIKQDGEFIPAPTTWLNQKNWENDYWTTQAPVFNQAAPAPQNLKTVKGAW</sequence>
<protein>
    <recommendedName>
        <fullName evidence="4">Bacteriophage lambda Replication protein O N-terminal domain-containing protein</fullName>
    </recommendedName>
</protein>
<comment type="caution">
    <text evidence="2">The sequence shown here is derived from an EMBL/GenBank/DDBJ whole genome shotgun (WGS) entry which is preliminary data.</text>
</comment>
<evidence type="ECO:0008006" key="4">
    <source>
        <dbReference type="Google" id="ProtNLM"/>
    </source>
</evidence>
<organism evidence="2 3">
    <name type="scientific">Acinetobacter lwoffii NCTC 5866 = CIP 64.10 = NIPH 512</name>
    <dbReference type="NCBI Taxonomy" id="981327"/>
    <lineage>
        <taxon>Bacteria</taxon>
        <taxon>Pseudomonadati</taxon>
        <taxon>Pseudomonadota</taxon>
        <taxon>Gammaproteobacteria</taxon>
        <taxon>Moraxellales</taxon>
        <taxon>Moraxellaceae</taxon>
        <taxon>Acinetobacter</taxon>
    </lineage>
</organism>
<name>A0ABN0Q1E5_ACILW</name>
<evidence type="ECO:0000256" key="1">
    <source>
        <dbReference type="SAM" id="MobiDB-lite"/>
    </source>
</evidence>
<reference evidence="2 3" key="1">
    <citation type="submission" date="2013-10" db="EMBL/GenBank/DDBJ databases">
        <title>The Genome Sequence of Acinetobacter lwoffii NIPH 512.</title>
        <authorList>
            <consortium name="The Broad Institute Genomics Platform"/>
            <consortium name="The Broad Institute Genome Sequencing Center for Infectious Disease"/>
            <person name="Cerqueira G."/>
            <person name="Feldgarden M."/>
            <person name="Courvalin P."/>
            <person name="Grillot-Courvalin C."/>
            <person name="Clermont D."/>
            <person name="Rocha E."/>
            <person name="Yoon E.-J."/>
            <person name="Nemec A."/>
            <person name="Young S.K."/>
            <person name="Zeng Q."/>
            <person name="Gargeya S."/>
            <person name="Fitzgerald M."/>
            <person name="Abouelleil A."/>
            <person name="Alvarado L."/>
            <person name="Berlin A.M."/>
            <person name="Chapman S.B."/>
            <person name="Gainer-Dewar J."/>
            <person name="Goldberg J."/>
            <person name="Gnerre S."/>
            <person name="Griggs A."/>
            <person name="Gujja S."/>
            <person name="Hansen M."/>
            <person name="Howarth C."/>
            <person name="Imamovic A."/>
            <person name="Ireland A."/>
            <person name="Larimer J."/>
            <person name="McCowan C."/>
            <person name="Murphy C."/>
            <person name="Pearson M."/>
            <person name="Poon T.W."/>
            <person name="Priest M."/>
            <person name="Roberts A."/>
            <person name="Saif S."/>
            <person name="Shea T."/>
            <person name="Sykes S."/>
            <person name="Wortman J."/>
            <person name="Nusbaum C."/>
            <person name="Birren B."/>
        </authorList>
    </citation>
    <scope>NUCLEOTIDE SEQUENCE [LARGE SCALE GENOMIC DNA]</scope>
    <source>
        <strain evidence="2 3">NIPH 512</strain>
    </source>
</reference>
<feature type="compositionally biased region" description="Basic and acidic residues" evidence="1">
    <location>
        <begin position="112"/>
        <end position="127"/>
    </location>
</feature>
<dbReference type="InterPro" id="IPR036388">
    <property type="entry name" value="WH-like_DNA-bd_sf"/>
</dbReference>
<gene>
    <name evidence="2" type="ORF">P800_01245</name>
</gene>
<dbReference type="Proteomes" id="UP000018465">
    <property type="component" value="Unassembled WGS sequence"/>
</dbReference>
<evidence type="ECO:0000313" key="3">
    <source>
        <dbReference type="Proteomes" id="UP000018465"/>
    </source>
</evidence>
<dbReference type="Gene3D" id="1.10.10.10">
    <property type="entry name" value="Winged helix-like DNA-binding domain superfamily/Winged helix DNA-binding domain"/>
    <property type="match status" value="1"/>
</dbReference>
<proteinExistence type="predicted"/>
<keyword evidence="3" id="KW-1185">Reference proteome</keyword>
<dbReference type="EMBL" id="AYHO01000002">
    <property type="protein sequence ID" value="ESJ96421.1"/>
    <property type="molecule type" value="Genomic_DNA"/>
</dbReference>
<evidence type="ECO:0000313" key="2">
    <source>
        <dbReference type="EMBL" id="ESJ96421.1"/>
    </source>
</evidence>